<dbReference type="Pfam" id="PF00136">
    <property type="entry name" value="DNA_pol_B"/>
    <property type="match status" value="1"/>
</dbReference>
<evidence type="ECO:0000256" key="7">
    <source>
        <dbReference type="ARBA" id="ARBA00024411"/>
    </source>
</evidence>
<gene>
    <name evidence="11" type="ORF">PHYPA_029528</name>
</gene>
<keyword evidence="6" id="KW-0238">DNA-binding</keyword>
<evidence type="ECO:0000313" key="13">
    <source>
        <dbReference type="Proteomes" id="UP000006727"/>
    </source>
</evidence>
<dbReference type="Gene3D" id="3.30.420.10">
    <property type="entry name" value="Ribonuclease H-like superfamily/Ribonuclease H"/>
    <property type="match status" value="1"/>
</dbReference>
<protein>
    <recommendedName>
        <fullName evidence="7">DNA polymerase delta catalytic subunit</fullName>
        <ecNumber evidence="2">2.7.7.7</ecNumber>
    </recommendedName>
</protein>
<dbReference type="EC" id="2.7.7.7" evidence="2"/>
<dbReference type="GO" id="GO:0043625">
    <property type="term" value="C:delta DNA polymerase complex"/>
    <property type="evidence" value="ECO:0000318"/>
    <property type="project" value="GO_Central"/>
</dbReference>
<dbReference type="PRINTS" id="PR00106">
    <property type="entry name" value="DNAPOLB"/>
</dbReference>
<dbReference type="InterPro" id="IPR006172">
    <property type="entry name" value="DNA-dir_DNA_pol_B"/>
</dbReference>
<evidence type="ECO:0000259" key="10">
    <source>
        <dbReference type="Pfam" id="PF03104"/>
    </source>
</evidence>
<evidence type="ECO:0000256" key="1">
    <source>
        <dbReference type="ARBA" id="ARBA00005755"/>
    </source>
</evidence>
<dbReference type="GO" id="GO:0003887">
    <property type="term" value="F:DNA-directed DNA polymerase activity"/>
    <property type="evidence" value="ECO:0000318"/>
    <property type="project" value="GO_Central"/>
</dbReference>
<dbReference type="AlphaFoldDB" id="A0A2K1IDM7"/>
<evidence type="ECO:0000256" key="8">
    <source>
        <dbReference type="ARBA" id="ARBA00049244"/>
    </source>
</evidence>
<dbReference type="InterPro" id="IPR012337">
    <property type="entry name" value="RNaseH-like_sf"/>
</dbReference>
<dbReference type="PaxDb" id="3218-PP1S326_50V6.1"/>
<dbReference type="GO" id="GO:0006261">
    <property type="term" value="P:DNA-templated DNA replication"/>
    <property type="evidence" value="ECO:0000318"/>
    <property type="project" value="GO_Central"/>
</dbReference>
<dbReference type="Gene3D" id="1.10.287.690">
    <property type="entry name" value="Helix hairpin bin"/>
    <property type="match status" value="1"/>
</dbReference>
<dbReference type="InParanoid" id="A0A2K1IDM7"/>
<dbReference type="GO" id="GO:0000166">
    <property type="term" value="F:nucleotide binding"/>
    <property type="evidence" value="ECO:0007669"/>
    <property type="project" value="InterPro"/>
</dbReference>
<dbReference type="PANTHER" id="PTHR10322:SF23">
    <property type="entry name" value="DNA POLYMERASE DELTA CATALYTIC SUBUNIT"/>
    <property type="match status" value="1"/>
</dbReference>
<dbReference type="InterPro" id="IPR050240">
    <property type="entry name" value="DNA_pol_type-B"/>
</dbReference>
<accession>A0A2K1IDM7</accession>
<dbReference type="EMBL" id="ABEU02000025">
    <property type="protein sequence ID" value="PNR27376.1"/>
    <property type="molecule type" value="Genomic_DNA"/>
</dbReference>
<evidence type="ECO:0000256" key="4">
    <source>
        <dbReference type="ARBA" id="ARBA00022695"/>
    </source>
</evidence>
<dbReference type="SMART" id="SM00486">
    <property type="entry name" value="POLBc"/>
    <property type="match status" value="1"/>
</dbReference>
<evidence type="ECO:0000256" key="3">
    <source>
        <dbReference type="ARBA" id="ARBA00022679"/>
    </source>
</evidence>
<dbReference type="InterPro" id="IPR036397">
    <property type="entry name" value="RNaseH_sf"/>
</dbReference>
<name>A0A2K1IDM7_PHYPA</name>
<reference evidence="12" key="3">
    <citation type="submission" date="2020-12" db="UniProtKB">
        <authorList>
            <consortium name="EnsemblPlants"/>
        </authorList>
    </citation>
    <scope>IDENTIFICATION</scope>
</reference>
<dbReference type="STRING" id="3218.A0A2K1IDM7"/>
<feature type="domain" description="DNA-directed DNA polymerase family B exonuclease" evidence="10">
    <location>
        <begin position="116"/>
        <end position="348"/>
    </location>
</feature>
<evidence type="ECO:0000256" key="5">
    <source>
        <dbReference type="ARBA" id="ARBA00022932"/>
    </source>
</evidence>
<organism evidence="11">
    <name type="scientific">Physcomitrium patens</name>
    <name type="common">Spreading-leaved earth moss</name>
    <name type="synonym">Physcomitrella patens</name>
    <dbReference type="NCBI Taxonomy" id="3218"/>
    <lineage>
        <taxon>Eukaryota</taxon>
        <taxon>Viridiplantae</taxon>
        <taxon>Streptophyta</taxon>
        <taxon>Embryophyta</taxon>
        <taxon>Bryophyta</taxon>
        <taxon>Bryophytina</taxon>
        <taxon>Bryopsida</taxon>
        <taxon>Funariidae</taxon>
        <taxon>Funariales</taxon>
        <taxon>Funariaceae</taxon>
        <taxon>Physcomitrium</taxon>
    </lineage>
</organism>
<dbReference type="InterPro" id="IPR042087">
    <property type="entry name" value="DNA_pol_B_thumb"/>
</dbReference>
<dbReference type="Gene3D" id="3.90.1600.10">
    <property type="entry name" value="Palm domain of DNA polymerase"/>
    <property type="match status" value="1"/>
</dbReference>
<proteinExistence type="inferred from homology"/>
<dbReference type="InterPro" id="IPR023211">
    <property type="entry name" value="DNA_pol_palm_dom_sf"/>
</dbReference>
<dbReference type="SUPFAM" id="SSF56672">
    <property type="entry name" value="DNA/RNA polymerases"/>
    <property type="match status" value="1"/>
</dbReference>
<dbReference type="SUPFAM" id="SSF53098">
    <property type="entry name" value="Ribonuclease H-like"/>
    <property type="match status" value="1"/>
</dbReference>
<dbReference type="EnsemblPlants" id="Pp3c25_2990V3.1">
    <property type="protein sequence ID" value="PAC:32980637.CDS.1"/>
    <property type="gene ID" value="Pp3c25_2990"/>
</dbReference>
<keyword evidence="4" id="KW-0548">Nucleotidyltransferase</keyword>
<comment type="catalytic activity">
    <reaction evidence="8">
        <text>DNA(n) + a 2'-deoxyribonucleoside 5'-triphosphate = DNA(n+1) + diphosphate</text>
        <dbReference type="Rhea" id="RHEA:22508"/>
        <dbReference type="Rhea" id="RHEA-COMP:17339"/>
        <dbReference type="Rhea" id="RHEA-COMP:17340"/>
        <dbReference type="ChEBI" id="CHEBI:33019"/>
        <dbReference type="ChEBI" id="CHEBI:61560"/>
        <dbReference type="ChEBI" id="CHEBI:173112"/>
        <dbReference type="EC" id="2.7.7.7"/>
    </reaction>
</comment>
<comment type="similarity">
    <text evidence="1">Belongs to the DNA polymerase type-B family.</text>
</comment>
<dbReference type="Gene3D" id="3.30.342.10">
    <property type="entry name" value="DNA Polymerase, chain B, domain 1"/>
    <property type="match status" value="1"/>
</dbReference>
<dbReference type="GO" id="GO:0008296">
    <property type="term" value="F:3'-5'-DNA exonuclease activity"/>
    <property type="evidence" value="ECO:0000318"/>
    <property type="project" value="GO_Central"/>
</dbReference>
<dbReference type="InterPro" id="IPR006134">
    <property type="entry name" value="DNA-dir_DNA_pol_B_multi_dom"/>
</dbReference>
<feature type="domain" description="DNA-directed DNA polymerase family B multifunctional" evidence="9">
    <location>
        <begin position="416"/>
        <end position="823"/>
    </location>
</feature>
<dbReference type="GO" id="GO:0006287">
    <property type="term" value="P:base-excision repair, gap-filling"/>
    <property type="evidence" value="ECO:0000318"/>
    <property type="project" value="GO_Central"/>
</dbReference>
<evidence type="ECO:0000256" key="6">
    <source>
        <dbReference type="ARBA" id="ARBA00023125"/>
    </source>
</evidence>
<evidence type="ECO:0000313" key="11">
    <source>
        <dbReference type="EMBL" id="PNR27376.1"/>
    </source>
</evidence>
<dbReference type="Gene3D" id="1.10.132.60">
    <property type="entry name" value="DNA polymerase family B, C-terminal domain"/>
    <property type="match status" value="1"/>
</dbReference>
<evidence type="ECO:0000259" key="9">
    <source>
        <dbReference type="Pfam" id="PF00136"/>
    </source>
</evidence>
<dbReference type="InterPro" id="IPR006133">
    <property type="entry name" value="DNA-dir_DNA_pol_B_exonuc"/>
</dbReference>
<keyword evidence="5" id="KW-0239">DNA-directed DNA polymerase</keyword>
<keyword evidence="13" id="KW-1185">Reference proteome</keyword>
<dbReference type="GO" id="GO:0006297">
    <property type="term" value="P:nucleotide-excision repair, DNA gap filling"/>
    <property type="evidence" value="ECO:0000318"/>
    <property type="project" value="GO_Central"/>
</dbReference>
<dbReference type="Pfam" id="PF03104">
    <property type="entry name" value="DNA_pol_B_exo1"/>
    <property type="match status" value="1"/>
</dbReference>
<dbReference type="PANTHER" id="PTHR10322">
    <property type="entry name" value="DNA POLYMERASE CATALYTIC SUBUNIT"/>
    <property type="match status" value="1"/>
</dbReference>
<dbReference type="GO" id="GO:0045004">
    <property type="term" value="P:DNA replication proofreading"/>
    <property type="evidence" value="ECO:0000318"/>
    <property type="project" value="GO_Central"/>
</dbReference>
<dbReference type="FunFam" id="1.10.132.60:FF:000022">
    <property type="entry name" value="Predicted protein"/>
    <property type="match status" value="1"/>
</dbReference>
<sequence>MEVSCMMYDWRAGADDERTVLYGFGNLITGESVTIRVHDFLLYCYVLVSAMGINVREKMNKISELVGRNNVTKTIMCTRRLLRLYLEGDKKFIKYYFYKRSALNHFSNLMKKMDIRVYEGDMKTEEMFITTTNISYSGWIKALCAGVDYNTRLCSTDLEYTCSWNAIQVIDQIDVPRPLIMCIDIEVYSSNASAMPDPCIEKDRLFMISVVSQRYLMPSTSKKYILYIGQCNIDVDETDTRAFSTERNLIEAYFVLIKEINPDVIIGYNIFMFDFKYIDTRLRRKLINLPSSSRVQGIGTERIDINWNSSAYGFNDYIVIDLPGRTVIDVYQYVTKEYKLQSYSLSSVSEKFTENKKVDLPYKEVFNLYEKGDKESIETIARYCIVDSLLTITLFDNMNIWVSVTEMSTVARTRIRDFYTRGQQIRIKSQLYKECYDKGVVFDRTDSLLEEFEYEGAIVSNPTPELYKWCSLLDFSSLYPSVIISHNICYSMFIKRNSDQPCFTVQVFHKKSYMFTKEPLGLVPSLLKTLILKRKEVKIQSSTAIGIEKVILERRQLALKVSANSVYGSYGTCNSSYLQFIEGAESTTAIGRSMLMHASSIISSRYLVQLVYGDTDSCMFTSDAAQDYESCKALAVRISNEVSKEFPAPVKLEFEAVFETFLLITKKRYIGLIAGERKMIYKGIVVPRRDSCIFLKHMYSSVVEMIMNSSSHEHIMEFVRAKLLSLIRGHIPLESLVITKTLGKGYSSASTPLLVYSNRLKDLGIEAKPGDKLDFVFVKTKEGFNLQGYKMCPPHLVLPHNLEIDYLYYIETHISNPIDQILQLLG</sequence>
<dbReference type="Proteomes" id="UP000006727">
    <property type="component" value="Chromosome 25"/>
</dbReference>
<reference evidence="11 13" key="1">
    <citation type="journal article" date="2008" name="Science">
        <title>The Physcomitrella genome reveals evolutionary insights into the conquest of land by plants.</title>
        <authorList>
            <person name="Rensing S."/>
            <person name="Lang D."/>
            <person name="Zimmer A."/>
            <person name="Terry A."/>
            <person name="Salamov A."/>
            <person name="Shapiro H."/>
            <person name="Nishiyama T."/>
            <person name="Perroud P.-F."/>
            <person name="Lindquist E."/>
            <person name="Kamisugi Y."/>
            <person name="Tanahashi T."/>
            <person name="Sakakibara K."/>
            <person name="Fujita T."/>
            <person name="Oishi K."/>
            <person name="Shin-I T."/>
            <person name="Kuroki Y."/>
            <person name="Toyoda A."/>
            <person name="Suzuki Y."/>
            <person name="Hashimoto A."/>
            <person name="Yamaguchi K."/>
            <person name="Sugano A."/>
            <person name="Kohara Y."/>
            <person name="Fujiyama A."/>
            <person name="Anterola A."/>
            <person name="Aoki S."/>
            <person name="Ashton N."/>
            <person name="Barbazuk W.B."/>
            <person name="Barker E."/>
            <person name="Bennetzen J."/>
            <person name="Bezanilla M."/>
            <person name="Blankenship R."/>
            <person name="Cho S.H."/>
            <person name="Dutcher S."/>
            <person name="Estelle M."/>
            <person name="Fawcett J.A."/>
            <person name="Gundlach H."/>
            <person name="Hanada K."/>
            <person name="Heyl A."/>
            <person name="Hicks K.A."/>
            <person name="Hugh J."/>
            <person name="Lohr M."/>
            <person name="Mayer K."/>
            <person name="Melkozernov A."/>
            <person name="Murata T."/>
            <person name="Nelson D."/>
            <person name="Pils B."/>
            <person name="Prigge M."/>
            <person name="Reiss B."/>
            <person name="Renner T."/>
            <person name="Rombauts S."/>
            <person name="Rushton P."/>
            <person name="Sanderfoot A."/>
            <person name="Schween G."/>
            <person name="Shiu S.-H."/>
            <person name="Stueber K."/>
            <person name="Theodoulou F.L."/>
            <person name="Tu H."/>
            <person name="Van de Peer Y."/>
            <person name="Verrier P.J."/>
            <person name="Waters E."/>
            <person name="Wood A."/>
            <person name="Yang L."/>
            <person name="Cove D."/>
            <person name="Cuming A."/>
            <person name="Hasebe M."/>
            <person name="Lucas S."/>
            <person name="Mishler D.B."/>
            <person name="Reski R."/>
            <person name="Grigoriev I."/>
            <person name="Quatrano R.S."/>
            <person name="Boore J.L."/>
        </authorList>
    </citation>
    <scope>NUCLEOTIDE SEQUENCE [LARGE SCALE GENOMIC DNA]</scope>
    <source>
        <strain evidence="12 13">cv. Gransden 2004</strain>
    </source>
</reference>
<dbReference type="GO" id="GO:0003677">
    <property type="term" value="F:DNA binding"/>
    <property type="evidence" value="ECO:0007669"/>
    <property type="project" value="UniProtKB-KW"/>
</dbReference>
<evidence type="ECO:0000256" key="2">
    <source>
        <dbReference type="ARBA" id="ARBA00012417"/>
    </source>
</evidence>
<evidence type="ECO:0000313" key="12">
    <source>
        <dbReference type="EnsemblPlants" id="PAC:32980637.CDS.1"/>
    </source>
</evidence>
<dbReference type="Gramene" id="Pp3c25_2990V3.1">
    <property type="protein sequence ID" value="PAC:32980637.CDS.1"/>
    <property type="gene ID" value="Pp3c25_2990"/>
</dbReference>
<dbReference type="InterPro" id="IPR043502">
    <property type="entry name" value="DNA/RNA_pol_sf"/>
</dbReference>
<keyword evidence="3" id="KW-0808">Transferase</keyword>
<reference evidence="11 13" key="2">
    <citation type="journal article" date="2018" name="Plant J.">
        <title>The Physcomitrella patens chromosome-scale assembly reveals moss genome structure and evolution.</title>
        <authorList>
            <person name="Lang D."/>
            <person name="Ullrich K.K."/>
            <person name="Murat F."/>
            <person name="Fuchs J."/>
            <person name="Jenkins J."/>
            <person name="Haas F.B."/>
            <person name="Piednoel M."/>
            <person name="Gundlach H."/>
            <person name="Van Bel M."/>
            <person name="Meyberg R."/>
            <person name="Vives C."/>
            <person name="Morata J."/>
            <person name="Symeonidi A."/>
            <person name="Hiss M."/>
            <person name="Muchero W."/>
            <person name="Kamisugi Y."/>
            <person name="Saleh O."/>
            <person name="Blanc G."/>
            <person name="Decker E.L."/>
            <person name="van Gessel N."/>
            <person name="Grimwood J."/>
            <person name="Hayes R.D."/>
            <person name="Graham S.W."/>
            <person name="Gunter L.E."/>
            <person name="McDaniel S.F."/>
            <person name="Hoernstein S.N.W."/>
            <person name="Larsson A."/>
            <person name="Li F.W."/>
            <person name="Perroud P.F."/>
            <person name="Phillips J."/>
            <person name="Ranjan P."/>
            <person name="Rokshar D.S."/>
            <person name="Rothfels C.J."/>
            <person name="Schneider L."/>
            <person name="Shu S."/>
            <person name="Stevenson D.W."/>
            <person name="Thummler F."/>
            <person name="Tillich M."/>
            <person name="Villarreal Aguilar J.C."/>
            <person name="Widiez T."/>
            <person name="Wong G.K."/>
            <person name="Wymore A."/>
            <person name="Zhang Y."/>
            <person name="Zimmer A.D."/>
            <person name="Quatrano R.S."/>
            <person name="Mayer K.F.X."/>
            <person name="Goodstein D."/>
            <person name="Casacuberta J.M."/>
            <person name="Vandepoele K."/>
            <person name="Reski R."/>
            <person name="Cuming A.C."/>
            <person name="Tuskan G.A."/>
            <person name="Maumus F."/>
            <person name="Salse J."/>
            <person name="Schmutz J."/>
            <person name="Rensing S.A."/>
        </authorList>
    </citation>
    <scope>NUCLEOTIDE SEQUENCE [LARGE SCALE GENOMIC DNA]</scope>
    <source>
        <strain evidence="12 13">cv. Gransden 2004</strain>
    </source>
</reference>